<evidence type="ECO:0000313" key="3">
    <source>
        <dbReference type="Proteomes" id="UP001642484"/>
    </source>
</evidence>
<reference evidence="2 3" key="1">
    <citation type="submission" date="2024-02" db="EMBL/GenBank/DDBJ databases">
        <authorList>
            <person name="Chen Y."/>
            <person name="Shah S."/>
            <person name="Dougan E. K."/>
            <person name="Thang M."/>
            <person name="Chan C."/>
        </authorList>
    </citation>
    <scope>NUCLEOTIDE SEQUENCE [LARGE SCALE GENOMIC DNA]</scope>
</reference>
<gene>
    <name evidence="2" type="ORF">CCMP2556_LOCUS38329</name>
</gene>
<accession>A0ABP0PP45</accession>
<comment type="caution">
    <text evidence="2">The sequence shown here is derived from an EMBL/GenBank/DDBJ whole genome shotgun (WGS) entry which is preliminary data.</text>
</comment>
<sequence>MVMLDEQTSIAASVNKNWNGQVRRGMDITRPKCGSNDELDGLLQDWSTLDTWVGLVDAATWGGLEAGLVRAVTRQLGDAELESLPVLGEMPTGEDADSLTEKAQWWLVLSAIRVKYGAPSLFAAASSHAPKTPVSGGVAAGSSGTKLKLKMSQIIEGTICCDRGGQPTREGGGDRWSIELPIPQAAVWPTSLCGYGSVGDHTDRIAHAMRFVSQQWRDGQWKAVELPGAANLDAWEESWRIFRTGALMLQLATAATLDRYASEFRTRADIRCRTEFWSQEKRKQEAFHSTHPALFAFIPGQPWNSVIRASASHSEFWSREFEKPAMLYGPMKPQPKKKVGGAFDPQRKDGQYFRSKAGINICYAWAADGCSNDRCDKGPGWTPEKKDKSKGKGKGRGGGNPSKRQKHM</sequence>
<organism evidence="2 3">
    <name type="scientific">Durusdinium trenchii</name>
    <dbReference type="NCBI Taxonomy" id="1381693"/>
    <lineage>
        <taxon>Eukaryota</taxon>
        <taxon>Sar</taxon>
        <taxon>Alveolata</taxon>
        <taxon>Dinophyceae</taxon>
        <taxon>Suessiales</taxon>
        <taxon>Symbiodiniaceae</taxon>
        <taxon>Durusdinium</taxon>
    </lineage>
</organism>
<evidence type="ECO:0000256" key="1">
    <source>
        <dbReference type="SAM" id="MobiDB-lite"/>
    </source>
</evidence>
<dbReference type="EMBL" id="CAXAMN010023461">
    <property type="protein sequence ID" value="CAK9077785.1"/>
    <property type="molecule type" value="Genomic_DNA"/>
</dbReference>
<evidence type="ECO:0008006" key="4">
    <source>
        <dbReference type="Google" id="ProtNLM"/>
    </source>
</evidence>
<proteinExistence type="predicted"/>
<name>A0ABP0PP45_9DINO</name>
<dbReference type="Proteomes" id="UP001642484">
    <property type="component" value="Unassembled WGS sequence"/>
</dbReference>
<keyword evidence="3" id="KW-1185">Reference proteome</keyword>
<evidence type="ECO:0000313" key="2">
    <source>
        <dbReference type="EMBL" id="CAK9077785.1"/>
    </source>
</evidence>
<feature type="region of interest" description="Disordered" evidence="1">
    <location>
        <begin position="369"/>
        <end position="408"/>
    </location>
</feature>
<feature type="compositionally biased region" description="Basic and acidic residues" evidence="1">
    <location>
        <begin position="371"/>
        <end position="387"/>
    </location>
</feature>
<protein>
    <recommendedName>
        <fullName evidence="4">Phospholipase B-like</fullName>
    </recommendedName>
</protein>